<dbReference type="AlphaFoldDB" id="A0A0D9QDF9"/>
<dbReference type="GeneID" id="24270670"/>
<dbReference type="VEuPathDB" id="PlasmoDB:AK88_05356"/>
<dbReference type="EMBL" id="KQ001761">
    <property type="protein sequence ID" value="KJP85014.1"/>
    <property type="molecule type" value="Genomic_DNA"/>
</dbReference>
<keyword evidence="3" id="KW-1185">Reference proteome</keyword>
<feature type="compositionally biased region" description="Basic and acidic residues" evidence="1">
    <location>
        <begin position="174"/>
        <end position="192"/>
    </location>
</feature>
<sequence>MHDDRQYDNAMNCANAYWEHPIDDGQPNQPQREMSRRTERVICRLMTQAIYFANAWSEAVRDNAKDNNGQDEDIKGIMRCTIVDVYKDILWIYGCEGRWGTYYAWYVVDQISAGLTAHGGDQHCRKGKYKDIDLRLWPMRNQMKTWLQQNARMQEKLEQEQISAGCTGGTVHLEVPRKQEERDDKNDRPTKHEVKHKVTTILETLQIHMKNEETQLSGSTDPAPTYPSGAQAHDTKDAAIENEMQQAIAHVKEELDAVIVHPASAKPGGNSKPAAAHPATTKPAEGAGAGDQKGQKPAAPSPSPSPGSTGQGSTRGGPRSDTTAGEGVQVSQPTLPGSQPQAPVSPVPSSTPVPSSAPSPSAPKAAGSGTSGGPTAPDGNTRADTTEEEFDVVVILRFLGVRTESQCEGV</sequence>
<name>A0A0D9QDF9_PLAFR</name>
<protein>
    <recommendedName>
        <fullName evidence="4">Schizont-infected cell agglutination extracellular alpha domain-containing protein</fullName>
    </recommendedName>
</protein>
<evidence type="ECO:0008006" key="4">
    <source>
        <dbReference type="Google" id="ProtNLM"/>
    </source>
</evidence>
<dbReference type="Proteomes" id="UP000054561">
    <property type="component" value="Unassembled WGS sequence"/>
</dbReference>
<proteinExistence type="predicted"/>
<evidence type="ECO:0000313" key="3">
    <source>
        <dbReference type="Proteomes" id="UP000054561"/>
    </source>
</evidence>
<feature type="region of interest" description="Disordered" evidence="1">
    <location>
        <begin position="263"/>
        <end position="388"/>
    </location>
</feature>
<evidence type="ECO:0000256" key="1">
    <source>
        <dbReference type="SAM" id="MobiDB-lite"/>
    </source>
</evidence>
<dbReference type="RefSeq" id="XP_012338381.1">
    <property type="nucleotide sequence ID" value="XM_012482958.1"/>
</dbReference>
<feature type="compositionally biased region" description="Pro residues" evidence="1">
    <location>
        <begin position="343"/>
        <end position="361"/>
    </location>
</feature>
<organism evidence="2 3">
    <name type="scientific">Plasmodium fragile</name>
    <dbReference type="NCBI Taxonomy" id="5857"/>
    <lineage>
        <taxon>Eukaryota</taxon>
        <taxon>Sar</taxon>
        <taxon>Alveolata</taxon>
        <taxon>Apicomplexa</taxon>
        <taxon>Aconoidasida</taxon>
        <taxon>Haemosporida</taxon>
        <taxon>Plasmodiidae</taxon>
        <taxon>Plasmodium</taxon>
        <taxon>Plasmodium (Plasmodium)</taxon>
    </lineage>
</organism>
<feature type="region of interest" description="Disordered" evidence="1">
    <location>
        <begin position="213"/>
        <end position="232"/>
    </location>
</feature>
<feature type="region of interest" description="Disordered" evidence="1">
    <location>
        <begin position="162"/>
        <end position="197"/>
    </location>
</feature>
<reference evidence="2 3" key="1">
    <citation type="submission" date="2014-03" db="EMBL/GenBank/DDBJ databases">
        <title>The Genome Sequence of Plasmodium fragile nilgiri.</title>
        <authorList>
            <consortium name="The Broad Institute Genomics Platform"/>
            <consortium name="The Broad Institute Genome Sequencing Center for Infectious Disease"/>
            <person name="Neafsey D."/>
            <person name="Duraisingh M."/>
            <person name="Young S.K."/>
            <person name="Zeng Q."/>
            <person name="Gargeya S."/>
            <person name="Abouelleil A."/>
            <person name="Alvarado L."/>
            <person name="Chapman S.B."/>
            <person name="Gainer-Dewar J."/>
            <person name="Goldberg J."/>
            <person name="Griggs A."/>
            <person name="Gujja S."/>
            <person name="Hansen M."/>
            <person name="Howarth C."/>
            <person name="Imamovic A."/>
            <person name="Larimer J."/>
            <person name="Pearson M."/>
            <person name="Poon T.W."/>
            <person name="Priest M."/>
            <person name="Roberts A."/>
            <person name="Saif S."/>
            <person name="Shea T."/>
            <person name="Sykes S."/>
            <person name="Wortman J."/>
            <person name="Nusbaum C."/>
            <person name="Birren B."/>
        </authorList>
    </citation>
    <scope>NUCLEOTIDE SEQUENCE [LARGE SCALE GENOMIC DNA]</scope>
    <source>
        <strain evidence="3">nilgiri</strain>
    </source>
</reference>
<evidence type="ECO:0000313" key="2">
    <source>
        <dbReference type="EMBL" id="KJP85014.1"/>
    </source>
</evidence>
<feature type="compositionally biased region" description="Low complexity" evidence="1">
    <location>
        <begin position="272"/>
        <end position="284"/>
    </location>
</feature>
<gene>
    <name evidence="2" type="ORF">AK88_05356</name>
</gene>
<accession>A0A0D9QDF9</accession>
<feature type="compositionally biased region" description="Low complexity" evidence="1">
    <location>
        <begin position="362"/>
        <end position="377"/>
    </location>
</feature>